<proteinExistence type="predicted"/>
<evidence type="ECO:0000256" key="2">
    <source>
        <dbReference type="SAM" id="Phobius"/>
    </source>
</evidence>
<organism evidence="3 4">
    <name type="scientific">Trichoderma gamsii</name>
    <dbReference type="NCBI Taxonomy" id="398673"/>
    <lineage>
        <taxon>Eukaryota</taxon>
        <taxon>Fungi</taxon>
        <taxon>Dikarya</taxon>
        <taxon>Ascomycota</taxon>
        <taxon>Pezizomycotina</taxon>
        <taxon>Sordariomycetes</taxon>
        <taxon>Hypocreomycetidae</taxon>
        <taxon>Hypocreales</taxon>
        <taxon>Hypocreaceae</taxon>
        <taxon>Trichoderma</taxon>
    </lineage>
</organism>
<name>A0A2K0SXV5_9HYPO</name>
<dbReference type="Proteomes" id="UP000236546">
    <property type="component" value="Unassembled WGS sequence"/>
</dbReference>
<feature type="transmembrane region" description="Helical" evidence="2">
    <location>
        <begin position="68"/>
        <end position="90"/>
    </location>
</feature>
<gene>
    <name evidence="3" type="ORF">TGAMA5MH_09967</name>
</gene>
<sequence>MHLPPTPTKAPLNIRQDLVLTQTIIRPSTTFITTITFGATEPAATTSAVAAVPVPISHRHHGLSGGQIGAILGSVVGVVVLALIIGFCYVGKRKSAVAYQEEEKVKKRKRRNSHSTRSSAHGVYQYAEEDVYYYTAPKKKSSTKKASVSVQTPAPAVVSERIPGGPKFPSYRAIPISNPRNPQIRRTG</sequence>
<protein>
    <submittedName>
        <fullName evidence="3">Uncharacterized protein</fullName>
    </submittedName>
</protein>
<feature type="compositionally biased region" description="Polar residues" evidence="1">
    <location>
        <begin position="178"/>
        <end position="188"/>
    </location>
</feature>
<keyword evidence="2" id="KW-0812">Transmembrane</keyword>
<evidence type="ECO:0000313" key="4">
    <source>
        <dbReference type="Proteomes" id="UP000236546"/>
    </source>
</evidence>
<dbReference type="OrthoDB" id="4900393at2759"/>
<keyword evidence="2" id="KW-0472">Membrane</keyword>
<evidence type="ECO:0000256" key="1">
    <source>
        <dbReference type="SAM" id="MobiDB-lite"/>
    </source>
</evidence>
<keyword evidence="2" id="KW-1133">Transmembrane helix</keyword>
<feature type="region of interest" description="Disordered" evidence="1">
    <location>
        <begin position="139"/>
        <end position="188"/>
    </location>
</feature>
<dbReference type="AlphaFoldDB" id="A0A2K0SXV5"/>
<accession>A0A2K0SXV5</accession>
<comment type="caution">
    <text evidence="3">The sequence shown here is derived from an EMBL/GenBank/DDBJ whole genome shotgun (WGS) entry which is preliminary data.</text>
</comment>
<reference evidence="3 4" key="1">
    <citation type="submission" date="2017-02" db="EMBL/GenBank/DDBJ databases">
        <title>Genomes of Trichoderma spp. with biocontrol activity.</title>
        <authorList>
            <person name="Gardiner D."/>
            <person name="Kazan K."/>
            <person name="Vos C."/>
            <person name="Harvey P."/>
        </authorList>
    </citation>
    <scope>NUCLEOTIDE SEQUENCE [LARGE SCALE GENOMIC DNA]</scope>
    <source>
        <strain evidence="3 4">A5MH</strain>
    </source>
</reference>
<evidence type="ECO:0000313" key="3">
    <source>
        <dbReference type="EMBL" id="PNP38103.1"/>
    </source>
</evidence>
<dbReference type="EMBL" id="MTYH01000114">
    <property type="protein sequence ID" value="PNP38103.1"/>
    <property type="molecule type" value="Genomic_DNA"/>
</dbReference>